<proteinExistence type="predicted"/>
<evidence type="ECO:0000313" key="4">
    <source>
        <dbReference type="Proteomes" id="UP000183209"/>
    </source>
</evidence>
<feature type="transmembrane region" description="Helical" evidence="1">
    <location>
        <begin position="12"/>
        <end position="29"/>
    </location>
</feature>
<dbReference type="Proteomes" id="UP000183209">
    <property type="component" value="Unassembled WGS sequence"/>
</dbReference>
<evidence type="ECO:0000256" key="1">
    <source>
        <dbReference type="SAM" id="Phobius"/>
    </source>
</evidence>
<name>A0A1I6Q9I5_9FLAO</name>
<sequence>MKRNMGNTDKLIRVLIAIAIALLYFNGYITGTLGIILLILAGIFVLTSFCSLCPLYLPFGINTCKTKKK</sequence>
<keyword evidence="1" id="KW-0472">Membrane</keyword>
<gene>
    <name evidence="3" type="ORF">SAMN04487906_0523</name>
</gene>
<reference evidence="3 4" key="1">
    <citation type="submission" date="2016-10" db="EMBL/GenBank/DDBJ databases">
        <authorList>
            <person name="de Groot N.N."/>
        </authorList>
    </citation>
    <scope>NUCLEOTIDE SEQUENCE [LARGE SCALE GENOMIC DNA]</scope>
    <source>
        <strain evidence="3 4">CGMCC 1.6114</strain>
    </source>
</reference>
<evidence type="ECO:0000313" key="3">
    <source>
        <dbReference type="EMBL" id="SFS49117.1"/>
    </source>
</evidence>
<dbReference type="EMBL" id="FPAG01000002">
    <property type="protein sequence ID" value="SFS49117.1"/>
    <property type="molecule type" value="Genomic_DNA"/>
</dbReference>
<feature type="transmembrane region" description="Helical" evidence="1">
    <location>
        <begin position="35"/>
        <end position="59"/>
    </location>
</feature>
<evidence type="ECO:0000259" key="2">
    <source>
        <dbReference type="Pfam" id="PF11127"/>
    </source>
</evidence>
<keyword evidence="1" id="KW-1133">Transmembrane helix</keyword>
<accession>A0A1I6Q9I5</accession>
<dbReference type="RefSeq" id="WP_074976749.1">
    <property type="nucleotide sequence ID" value="NZ_FPAG01000002.1"/>
</dbReference>
<feature type="domain" description="Inner membrane protein YgaP-like transmembrane" evidence="2">
    <location>
        <begin position="1"/>
        <end position="67"/>
    </location>
</feature>
<dbReference type="Pfam" id="PF11127">
    <property type="entry name" value="YgaP-like_TM"/>
    <property type="match status" value="1"/>
</dbReference>
<organism evidence="3 4">
    <name type="scientific">Zhouia amylolytica</name>
    <dbReference type="NCBI Taxonomy" id="376730"/>
    <lineage>
        <taxon>Bacteria</taxon>
        <taxon>Pseudomonadati</taxon>
        <taxon>Bacteroidota</taxon>
        <taxon>Flavobacteriia</taxon>
        <taxon>Flavobacteriales</taxon>
        <taxon>Flavobacteriaceae</taxon>
        <taxon>Zhouia</taxon>
    </lineage>
</organism>
<protein>
    <recommendedName>
        <fullName evidence="2">Inner membrane protein YgaP-like transmembrane domain-containing protein</fullName>
    </recommendedName>
</protein>
<dbReference type="InterPro" id="IPR021309">
    <property type="entry name" value="YgaP-like_TM"/>
</dbReference>
<keyword evidence="1" id="KW-0812">Transmembrane</keyword>
<dbReference type="AlphaFoldDB" id="A0A1I6Q9I5"/>